<dbReference type="EMBL" id="JACHGK010000027">
    <property type="protein sequence ID" value="MBB6447708.1"/>
    <property type="molecule type" value="Genomic_DNA"/>
</dbReference>
<dbReference type="Pfam" id="PF00350">
    <property type="entry name" value="Dynamin_N"/>
    <property type="match status" value="1"/>
</dbReference>
<name>A0A7X0HVR5_9BACI</name>
<sequence>MTADQQLIEKMFYETFLEGDKEKDPVAVLGEAYFEEQKKEVADLSAIRFAQGEVYFHYKDFETAVFKWESIRNALEPWARKNIGDAYFELGWLPTAEDVYKSIHTDNLTLTTEVSLQLFSLYLEQEKTDLASQVIKETVMLNPDYPNVTALARAFFEEQQDGLSMVELAMNEAIRLESVEWFDCLHQYIKDGYTKDMDPAYFDYALLLLFRLDRERFEDTTADLWNIYKSGESHTAWIMVINRVLNEPEPDKIRSLSKLTRLYKESYLSFINGSYLIKDISALIPNILTKWLRVSDTAGTLTSAAAVVSWNEMFPGTLETTVIHDAETILLELENRKDGWEDAVELSNEVLNWAKEKGLQTSKPLAWLMQDLKNKKDCYRLIVVGTFESGKEAVINSIAGAAILSEETTTPVIIEHAEEEEIYEISETDIQEVERMEEIPSYRRKRLFYVKMRSEFLRRQRLTLINTPNLNGGNELVPYLHAADGILFVLNAHSPFTVKEQEHLQRLKREMPGVPIHFLVNKMDSVYDEREMAQFVDVPLERIKHFEPNADVFAFSPHYSSFDQLNDLRQFFEANYSNKKIQSEQTAKLLYFVREMISYLFMQRAEKEKEMIDSIKWNEEMLSKLNGAINQMDDISVQKARTLTRSYQDIKEEIRSELAAKIPQILRECSEIIKEESHFGKIHVELNKEMNKRVEAYLQTTMMPHFFHMIQNWIENCAEELNAEQLSLNEMGESFNALYDEEKIKLQCDFQVLEYWQRDAERITSGINWEYITIIPRFNPAQLILKSAGKLLGVVQQKNAMLYNKYKDFVETYDYKEAVQMIISSFLKEFELFERNLNRDMKFFFKNPLSLLHETVEESLSGIEYSKAELEKMRENPEWYQDPLTLFELKLRQYEWLNQSQRRVLV</sequence>
<dbReference type="AlphaFoldDB" id="A0A7X0HVR5"/>
<dbReference type="InterPro" id="IPR045063">
    <property type="entry name" value="Dynamin_N"/>
</dbReference>
<evidence type="ECO:0000313" key="3">
    <source>
        <dbReference type="Proteomes" id="UP000531594"/>
    </source>
</evidence>
<dbReference type="PANTHER" id="PTHR43681:SF1">
    <property type="entry name" value="SARCALUMENIN"/>
    <property type="match status" value="1"/>
</dbReference>
<dbReference type="SUPFAM" id="SSF48452">
    <property type="entry name" value="TPR-like"/>
    <property type="match status" value="1"/>
</dbReference>
<reference evidence="2 3" key="1">
    <citation type="submission" date="2020-08" db="EMBL/GenBank/DDBJ databases">
        <title>Genomic Encyclopedia of Type Strains, Phase IV (KMG-IV): sequencing the most valuable type-strain genomes for metagenomic binning, comparative biology and taxonomic classification.</title>
        <authorList>
            <person name="Goeker M."/>
        </authorList>
    </citation>
    <scope>NUCLEOTIDE SEQUENCE [LARGE SCALE GENOMIC DNA]</scope>
    <source>
        <strain evidence="2 3">DSM 5391</strain>
    </source>
</reference>
<comment type="caution">
    <text evidence="2">The sequence shown here is derived from an EMBL/GenBank/DDBJ whole genome shotgun (WGS) entry which is preliminary data.</text>
</comment>
<dbReference type="Gene3D" id="3.40.50.300">
    <property type="entry name" value="P-loop containing nucleotide triphosphate hydrolases"/>
    <property type="match status" value="1"/>
</dbReference>
<dbReference type="PANTHER" id="PTHR43681">
    <property type="entry name" value="TRANSMEMBRANE GTPASE FZO"/>
    <property type="match status" value="1"/>
</dbReference>
<proteinExistence type="predicted"/>
<accession>A0A7X0HVR5</accession>
<keyword evidence="3" id="KW-1185">Reference proteome</keyword>
<dbReference type="InterPro" id="IPR027417">
    <property type="entry name" value="P-loop_NTPase"/>
</dbReference>
<evidence type="ECO:0000313" key="2">
    <source>
        <dbReference type="EMBL" id="MBB6447708.1"/>
    </source>
</evidence>
<dbReference type="Gene3D" id="1.25.40.10">
    <property type="entry name" value="Tetratricopeptide repeat domain"/>
    <property type="match status" value="1"/>
</dbReference>
<feature type="domain" description="Dynamin N-terminal" evidence="1">
    <location>
        <begin position="382"/>
        <end position="510"/>
    </location>
</feature>
<organism evidence="2 3">
    <name type="scientific">Bacillus benzoevorans</name>
    <dbReference type="NCBI Taxonomy" id="1456"/>
    <lineage>
        <taxon>Bacteria</taxon>
        <taxon>Bacillati</taxon>
        <taxon>Bacillota</taxon>
        <taxon>Bacilli</taxon>
        <taxon>Bacillales</taxon>
        <taxon>Bacillaceae</taxon>
        <taxon>Bacillus</taxon>
    </lineage>
</organism>
<dbReference type="Proteomes" id="UP000531594">
    <property type="component" value="Unassembled WGS sequence"/>
</dbReference>
<protein>
    <submittedName>
        <fullName evidence="2">Tetratricopeptide (TPR) repeat protein</fullName>
    </submittedName>
</protein>
<gene>
    <name evidence="2" type="ORF">HNR53_004417</name>
</gene>
<dbReference type="SUPFAM" id="SSF52540">
    <property type="entry name" value="P-loop containing nucleoside triphosphate hydrolases"/>
    <property type="match status" value="1"/>
</dbReference>
<evidence type="ECO:0000259" key="1">
    <source>
        <dbReference type="Pfam" id="PF00350"/>
    </source>
</evidence>
<dbReference type="InterPro" id="IPR051943">
    <property type="entry name" value="TRAFAC_Dynamin-like_GTPase"/>
</dbReference>
<dbReference type="RefSeq" id="WP_184529920.1">
    <property type="nucleotide sequence ID" value="NZ_JACHGK010000027.1"/>
</dbReference>
<dbReference type="InterPro" id="IPR011990">
    <property type="entry name" value="TPR-like_helical_dom_sf"/>
</dbReference>